<dbReference type="SMART" id="SM00487">
    <property type="entry name" value="DEXDc"/>
    <property type="match status" value="1"/>
</dbReference>
<gene>
    <name evidence="12" type="ORF">BB560_001531</name>
</gene>
<dbReference type="GO" id="GO:0017025">
    <property type="term" value="F:TBP-class protein binding"/>
    <property type="evidence" value="ECO:0007669"/>
    <property type="project" value="InterPro"/>
</dbReference>
<dbReference type="Gene3D" id="3.40.50.300">
    <property type="entry name" value="P-loop containing nucleotide triphosphate hydrolases"/>
    <property type="match status" value="1"/>
</dbReference>
<dbReference type="Pfam" id="PF12054">
    <property type="entry name" value="DUF3535"/>
    <property type="match status" value="2"/>
</dbReference>
<accession>A0A2T9ZHA9</accession>
<organism evidence="12 13">
    <name type="scientific">Smittium megazygosporum</name>
    <dbReference type="NCBI Taxonomy" id="133381"/>
    <lineage>
        <taxon>Eukaryota</taxon>
        <taxon>Fungi</taxon>
        <taxon>Fungi incertae sedis</taxon>
        <taxon>Zoopagomycota</taxon>
        <taxon>Kickxellomycotina</taxon>
        <taxon>Harpellomycetes</taxon>
        <taxon>Harpellales</taxon>
        <taxon>Legeriomycetaceae</taxon>
        <taxon>Smittium</taxon>
    </lineage>
</organism>
<feature type="compositionally biased region" description="Polar residues" evidence="9">
    <location>
        <begin position="84"/>
        <end position="112"/>
    </location>
</feature>
<dbReference type="EMBL" id="MBFS01000174">
    <property type="protein sequence ID" value="PVV03975.1"/>
    <property type="molecule type" value="Genomic_DNA"/>
</dbReference>
<sequence length="2104" mass="235145">MSTRLDRLVATLENGTTPGVRMAAAQQLGAIQEQRPSELFNLLERIYKCLISSSWDSRIAASQAIEAISRNIPLLSPHELEIQGQDSSASIANPDNNQNTETNPSKQSENQQDKQIYLNADSGPLDSLPTEGYNASAQISPNELWLDFKHYNVDSVLSNGKPLLASAGDEFDYEDSESLIGSADLAKQKRMLSERLGLTLKFVDSDFIDVDDFIVHNPPTKPEPKKSKKSAPVESVDSQIDFSKLSARERNVLKRKSKKESKSSSASQAKFGFKESLSSKSSSTSTPKSSGIDITDQPGQDDKILIEAKKPSEPIFSAANLDSSNWPFEPFVDHLCLDLFHQNWEVRHGACLGLRELLKKQGSIAGMHKGVPEKENIIRLQGYLVDISVRLLCVLTLDRFADFVSDQVVTPVRETCAQVLGVISKFLNVQNVTMVESCLLKLISRGASVNSPIWEIRHSGLLGLKYVVSVRNDIHESVFQPIINTVLDGLRGSDDDVRSVSASALLSLVSSIPDRLYSNFPNISDALWCALKEIDDDLASSTAHVMNLLSQLCKQSLTLSSSLSDLNNNTLTNSSNFSKLVLLLFPFFRHAIKSVRLSSIEAMYTISSTHQCEQNASFPEWISGYTMLYLFQILILETSPEVLLSAQKLWNLVIEKYFDLDNKFYSIFTDNILAIIFNMLTTQIGVPFDPRLFIPVTGFTPDSKYMATKHSIDAPMLCQDLSLVSTFTIVRCRIVSAQAIAKLLSVWELKCHSSQSPFYTSFLRILSKCLDSNLSFSIHMSSVIIEELILMCMASQVFLPNYRSGNTLETSTFNLGLPLSLPVSEYNRGIALYAKWSYENCDGLDSLYARTIALVLFHVKRLEYSSEYRDLTPLLTDLRRSSEDLLLLFNRLLNVPLQLLPQIPPLKNLDHEKINSNDFFGIKSAEIIAKNIFSELISKFAHNLPSNSPASQSLLLKKQNLTEEIKFYTKKHSHAELTVSSSLAGSATAFGVLPPKLNYIIKPILNSVKLERNSLLQRRSALAAARMISQLYSPPNIDASFIASHDAPVSKVRVGPGNKTISNLINYMCSDHLNTPVLNGNNCSKNEIFVLSVVQSLANRPVLDSSDENSNEFNSNNHDAIMISSLNDANNSLKKAKNDESNGLKKRGRGTNSTNPTNNSSQTATSHSRKPHSDLNISGSIKNNGLLSVSLSPKNISVEDESDLETQTMVRGALYTLEVLFESMGSKIFMRIPALWDPMYSPFEKVYGQIPNWDSQLISTVDPCEFPSLDPAWGVSSFLPVSDDFILLADSKMLDNSCKLGQGVVDALSLIETLSPRMHHTLQTTILNNAPYWFALCLQSQLSAVRHSAAKAMATACKLLTKQNMMVFVRVVLPWFGDSDRVWLRQGVAETIYYITSKLDEKSLLPYIPFLIVPLLGRMSDSDTHTRIVSTRCFAKLLQLVPIGLNLHQKADNLDIAPVLFEQYSRDRSFLTQLTDSSSLEPFKIPIKVNATLRKYQQDGVNWLSFLNRYRLHGILCDDMGLGKTLQTICMISSDHYLRRQKFEESKGRHQEFANLPSIVVCPPTLLTHWEQEILSYVSVLKPLLYAGTPSERRSLLPRIKDVDVVIVSYDVLRNDIEHFTKYNYNYCVLDEGHIIKNSKAKLTISVKKINARNRLILTGTPVQNNVLELWSLFDFLMPGFLGVEKQFNDQFSKPILSARDPRLPPHIQAQAQAASQKALNSLHRQVLPFLLRRMKEDVLADLPPKIIQDRYCNLSEVQQMLIDSLSSSMKPSNIKLGEQESSLEDKKQAAKPGLHVFQALQYLRRICNHPALVLNPSHPLYSKITNKLQAEKKDIYDLSVAPKLQTLSEILLECGIGLSASIGSGNSISSAPFDATSLESINELDFSSSISACHRALIFCQHREMIDIIIRDLFQRHMPSVSYLRLDGTVEARKRSLIVSKFNSDPSIDVLMLTTHVGGLGLNLTGADTVIFVEHDWNPMMDLQAMDRAHRLGQTKVVNVYRLITKDTLEEKVMGLQAFKLNIAQSIVNQQNSGIQTMNTDEILDLFSPPATKASNSLKQSRKESTDTKVNASKAIDGLEELWDPRQYESEYNMDAFITSLKN</sequence>
<dbReference type="InterPro" id="IPR044972">
    <property type="entry name" value="Mot1"/>
</dbReference>
<dbReference type="PANTHER" id="PTHR36498">
    <property type="entry name" value="TATA-BINDING PROTEIN-ASSOCIATED FACTOR 172"/>
    <property type="match status" value="1"/>
</dbReference>
<dbReference type="Proteomes" id="UP000245609">
    <property type="component" value="Unassembled WGS sequence"/>
</dbReference>
<dbReference type="InterPro" id="IPR014001">
    <property type="entry name" value="Helicase_ATP-bd"/>
</dbReference>
<dbReference type="SMART" id="SM00490">
    <property type="entry name" value="HELICc"/>
    <property type="match status" value="1"/>
</dbReference>
<dbReference type="InterPro" id="IPR038718">
    <property type="entry name" value="SNF2-like_sf"/>
</dbReference>
<dbReference type="GO" id="GO:0016887">
    <property type="term" value="F:ATP hydrolysis activity"/>
    <property type="evidence" value="ECO:0007669"/>
    <property type="project" value="InterPro"/>
</dbReference>
<dbReference type="InterPro" id="IPR022707">
    <property type="entry name" value="Mot1_central_dom"/>
</dbReference>
<protein>
    <submittedName>
        <fullName evidence="12">Uncharacterized protein</fullName>
    </submittedName>
</protein>
<dbReference type="PROSITE" id="PS51192">
    <property type="entry name" value="HELICASE_ATP_BIND_1"/>
    <property type="match status" value="1"/>
</dbReference>
<dbReference type="Pfam" id="PF00271">
    <property type="entry name" value="Helicase_C"/>
    <property type="match status" value="1"/>
</dbReference>
<dbReference type="GO" id="GO:0004386">
    <property type="term" value="F:helicase activity"/>
    <property type="evidence" value="ECO:0007669"/>
    <property type="project" value="UniProtKB-KW"/>
</dbReference>
<dbReference type="SUPFAM" id="SSF48371">
    <property type="entry name" value="ARM repeat"/>
    <property type="match status" value="1"/>
</dbReference>
<evidence type="ECO:0000256" key="2">
    <source>
        <dbReference type="ARBA" id="ARBA00022737"/>
    </source>
</evidence>
<feature type="region of interest" description="Disordered" evidence="9">
    <location>
        <begin position="1133"/>
        <end position="1179"/>
    </location>
</feature>
<keyword evidence="3" id="KW-0547">Nucleotide-binding</keyword>
<dbReference type="CDD" id="cd18793">
    <property type="entry name" value="SF2_C_SNF"/>
    <property type="match status" value="1"/>
</dbReference>
<keyword evidence="7" id="KW-0238">DNA-binding</keyword>
<evidence type="ECO:0000313" key="12">
    <source>
        <dbReference type="EMBL" id="PVV03975.1"/>
    </source>
</evidence>
<feature type="compositionally biased region" description="Low complexity" evidence="9">
    <location>
        <begin position="1151"/>
        <end position="1166"/>
    </location>
</feature>
<dbReference type="STRING" id="133381.A0A2T9ZHA9"/>
<dbReference type="Pfam" id="PF00176">
    <property type="entry name" value="SNF2-rel_dom"/>
    <property type="match status" value="1"/>
</dbReference>
<name>A0A2T9ZHA9_9FUNG</name>
<evidence type="ECO:0000256" key="6">
    <source>
        <dbReference type="ARBA" id="ARBA00022840"/>
    </source>
</evidence>
<dbReference type="InterPro" id="IPR049730">
    <property type="entry name" value="SNF2/RAD54-like_C"/>
</dbReference>
<dbReference type="SUPFAM" id="SSF52540">
    <property type="entry name" value="P-loop containing nucleoside triphosphate hydrolases"/>
    <property type="match status" value="2"/>
</dbReference>
<dbReference type="CDD" id="cd17999">
    <property type="entry name" value="DEXHc_Mot1"/>
    <property type="match status" value="1"/>
</dbReference>
<dbReference type="GO" id="GO:0005524">
    <property type="term" value="F:ATP binding"/>
    <property type="evidence" value="ECO:0007669"/>
    <property type="project" value="UniProtKB-KW"/>
</dbReference>
<dbReference type="FunFam" id="3.40.50.300:FF:001793">
    <property type="entry name" value="TATA-binding protein-associated factor"/>
    <property type="match status" value="1"/>
</dbReference>
<feature type="region of interest" description="Disordered" evidence="9">
    <location>
        <begin position="83"/>
        <end position="112"/>
    </location>
</feature>
<dbReference type="PROSITE" id="PS51194">
    <property type="entry name" value="HELICASE_CTER"/>
    <property type="match status" value="1"/>
</dbReference>
<dbReference type="PANTHER" id="PTHR36498:SF1">
    <property type="entry name" value="TATA-BINDING PROTEIN-ASSOCIATED FACTOR 172"/>
    <property type="match status" value="1"/>
</dbReference>
<keyword evidence="4" id="KW-0378">Hydrolase</keyword>
<dbReference type="InterPro" id="IPR044078">
    <property type="entry name" value="Mot1_ATP-bd"/>
</dbReference>
<dbReference type="FunFam" id="3.40.50.10810:FF:000042">
    <property type="entry name" value="SNF2 family helicase-like protein"/>
    <property type="match status" value="1"/>
</dbReference>
<dbReference type="InterPro" id="IPR016024">
    <property type="entry name" value="ARM-type_fold"/>
</dbReference>
<feature type="compositionally biased region" description="Low complexity" evidence="9">
    <location>
        <begin position="276"/>
        <end position="290"/>
    </location>
</feature>
<dbReference type="InterPro" id="IPR001650">
    <property type="entry name" value="Helicase_C-like"/>
</dbReference>
<feature type="region of interest" description="Disordered" evidence="9">
    <location>
        <begin position="276"/>
        <end position="300"/>
    </location>
</feature>
<evidence type="ECO:0000256" key="7">
    <source>
        <dbReference type="ARBA" id="ARBA00023125"/>
    </source>
</evidence>
<evidence type="ECO:0000256" key="8">
    <source>
        <dbReference type="ARBA" id="ARBA00023242"/>
    </source>
</evidence>
<evidence type="ECO:0000256" key="1">
    <source>
        <dbReference type="ARBA" id="ARBA00004123"/>
    </source>
</evidence>
<dbReference type="InterPro" id="IPR011989">
    <property type="entry name" value="ARM-like"/>
</dbReference>
<keyword evidence="6" id="KW-0067">ATP-binding</keyword>
<evidence type="ECO:0000256" key="4">
    <source>
        <dbReference type="ARBA" id="ARBA00022801"/>
    </source>
</evidence>
<evidence type="ECO:0000259" key="11">
    <source>
        <dbReference type="PROSITE" id="PS51194"/>
    </source>
</evidence>
<reference evidence="12 13" key="1">
    <citation type="journal article" date="2018" name="MBio">
        <title>Comparative Genomics Reveals the Core Gene Toolbox for the Fungus-Insect Symbiosis.</title>
        <authorList>
            <person name="Wang Y."/>
            <person name="Stata M."/>
            <person name="Wang W."/>
            <person name="Stajich J.E."/>
            <person name="White M.M."/>
            <person name="Moncalvo J.M."/>
        </authorList>
    </citation>
    <scope>NUCLEOTIDE SEQUENCE [LARGE SCALE GENOMIC DNA]</scope>
    <source>
        <strain evidence="12 13">SC-DP-2</strain>
    </source>
</reference>
<feature type="domain" description="Helicase ATP-binding" evidence="10">
    <location>
        <begin position="1505"/>
        <end position="1680"/>
    </location>
</feature>
<feature type="region of interest" description="Disordered" evidence="9">
    <location>
        <begin position="216"/>
        <end position="237"/>
    </location>
</feature>
<dbReference type="Gene3D" id="1.25.10.10">
    <property type="entry name" value="Leucine-rich Repeat Variant"/>
    <property type="match status" value="2"/>
</dbReference>
<evidence type="ECO:0000313" key="13">
    <source>
        <dbReference type="Proteomes" id="UP000245609"/>
    </source>
</evidence>
<dbReference type="OrthoDB" id="10252227at2759"/>
<keyword evidence="5" id="KW-0347">Helicase</keyword>
<feature type="domain" description="Helicase C-terminal" evidence="11">
    <location>
        <begin position="1886"/>
        <end position="2036"/>
    </location>
</feature>
<keyword evidence="2" id="KW-0677">Repeat</keyword>
<evidence type="ECO:0000259" key="10">
    <source>
        <dbReference type="PROSITE" id="PS51192"/>
    </source>
</evidence>
<dbReference type="GO" id="GO:0003677">
    <property type="term" value="F:DNA binding"/>
    <property type="evidence" value="ECO:0007669"/>
    <property type="project" value="UniProtKB-KW"/>
</dbReference>
<dbReference type="GO" id="GO:0005634">
    <property type="term" value="C:nucleus"/>
    <property type="evidence" value="ECO:0007669"/>
    <property type="project" value="UniProtKB-SubCell"/>
</dbReference>
<keyword evidence="8" id="KW-0539">Nucleus</keyword>
<comment type="subcellular location">
    <subcellularLocation>
        <location evidence="1">Nucleus</location>
    </subcellularLocation>
</comment>
<evidence type="ECO:0000256" key="3">
    <source>
        <dbReference type="ARBA" id="ARBA00022741"/>
    </source>
</evidence>
<proteinExistence type="predicted"/>
<dbReference type="InterPro" id="IPR027417">
    <property type="entry name" value="P-loop_NTPase"/>
</dbReference>
<evidence type="ECO:0000256" key="5">
    <source>
        <dbReference type="ARBA" id="ARBA00022806"/>
    </source>
</evidence>
<dbReference type="Gene3D" id="3.40.50.10810">
    <property type="entry name" value="Tandem AAA-ATPase domain"/>
    <property type="match status" value="1"/>
</dbReference>
<evidence type="ECO:0000256" key="9">
    <source>
        <dbReference type="SAM" id="MobiDB-lite"/>
    </source>
</evidence>
<comment type="caution">
    <text evidence="12">The sequence shown here is derived from an EMBL/GenBank/DDBJ whole genome shotgun (WGS) entry which is preliminary data.</text>
</comment>
<keyword evidence="13" id="KW-1185">Reference proteome</keyword>
<dbReference type="InterPro" id="IPR000330">
    <property type="entry name" value="SNF2_N"/>
</dbReference>